<keyword evidence="1" id="KW-0732">Signal</keyword>
<feature type="chain" id="PRO_5012649885" evidence="1">
    <location>
        <begin position="23"/>
        <end position="167"/>
    </location>
</feature>
<protein>
    <submittedName>
        <fullName evidence="2">Uncharacterized protein</fullName>
    </submittedName>
</protein>
<dbReference type="PROSITE" id="PS51257">
    <property type="entry name" value="PROKAR_LIPOPROTEIN"/>
    <property type="match status" value="1"/>
</dbReference>
<dbReference type="InParanoid" id="A0A259U074"/>
<proteinExistence type="predicted"/>
<dbReference type="OrthoDB" id="9949949at2"/>
<evidence type="ECO:0000313" key="2">
    <source>
        <dbReference type="EMBL" id="OZC03381.1"/>
    </source>
</evidence>
<evidence type="ECO:0000256" key="1">
    <source>
        <dbReference type="SAM" id="SignalP"/>
    </source>
</evidence>
<dbReference type="EMBL" id="MQWB01000001">
    <property type="protein sequence ID" value="OZC03381.1"/>
    <property type="molecule type" value="Genomic_DNA"/>
</dbReference>
<dbReference type="RefSeq" id="WP_094548681.1">
    <property type="nucleotide sequence ID" value="NZ_MQWB01000001.1"/>
</dbReference>
<evidence type="ECO:0000313" key="3">
    <source>
        <dbReference type="Proteomes" id="UP000216446"/>
    </source>
</evidence>
<reference evidence="2 3" key="1">
    <citation type="submission" date="2016-11" db="EMBL/GenBank/DDBJ databases">
        <title>Study of marine rhodopsin-containing bacteria.</title>
        <authorList>
            <person name="Yoshizawa S."/>
            <person name="Kumagai Y."/>
            <person name="Kogure K."/>
        </authorList>
    </citation>
    <scope>NUCLEOTIDE SEQUENCE [LARGE SCALE GENOMIC DNA]</scope>
    <source>
        <strain evidence="2 3">SG-29</strain>
    </source>
</reference>
<feature type="signal peptide" evidence="1">
    <location>
        <begin position="1"/>
        <end position="22"/>
    </location>
</feature>
<gene>
    <name evidence="2" type="ORF">BSZ36_10555</name>
</gene>
<accession>A0A259U074</accession>
<comment type="caution">
    <text evidence="2">The sequence shown here is derived from an EMBL/GenBank/DDBJ whole genome shotgun (WGS) entry which is preliminary data.</text>
</comment>
<organism evidence="2 3">
    <name type="scientific">Rubricoccus marinus</name>
    <dbReference type="NCBI Taxonomy" id="716817"/>
    <lineage>
        <taxon>Bacteria</taxon>
        <taxon>Pseudomonadati</taxon>
        <taxon>Rhodothermota</taxon>
        <taxon>Rhodothermia</taxon>
        <taxon>Rhodothermales</taxon>
        <taxon>Rubricoccaceae</taxon>
        <taxon>Rubricoccus</taxon>
    </lineage>
</organism>
<name>A0A259U074_9BACT</name>
<dbReference type="AlphaFoldDB" id="A0A259U074"/>
<sequence length="167" mass="17736">MRRLLLVPLFLLAACDSGPSFGDDFLSVYSFTAFNASGQSEGAVLTRGRIGLTYIPSDVSSIPDGWQGQWDLRAAADGGTMEGAVDGEGTISGQTLEDGTIELRFAVLVGSRADAEIGYRLRGSFEDDGERFVGTWTSYGGFTGGPLFSGPFEAQLTRRATEFIIAG</sequence>
<dbReference type="Proteomes" id="UP000216446">
    <property type="component" value="Unassembled WGS sequence"/>
</dbReference>
<keyword evidence="3" id="KW-1185">Reference proteome</keyword>